<organism evidence="1 2">
    <name type="scientific">Caerostris extrusa</name>
    <name type="common">Bark spider</name>
    <name type="synonym">Caerostris bankana</name>
    <dbReference type="NCBI Taxonomy" id="172846"/>
    <lineage>
        <taxon>Eukaryota</taxon>
        <taxon>Metazoa</taxon>
        <taxon>Ecdysozoa</taxon>
        <taxon>Arthropoda</taxon>
        <taxon>Chelicerata</taxon>
        <taxon>Arachnida</taxon>
        <taxon>Araneae</taxon>
        <taxon>Araneomorphae</taxon>
        <taxon>Entelegynae</taxon>
        <taxon>Araneoidea</taxon>
        <taxon>Araneidae</taxon>
        <taxon>Caerostris</taxon>
    </lineage>
</organism>
<evidence type="ECO:0000313" key="1">
    <source>
        <dbReference type="EMBL" id="GIX82146.1"/>
    </source>
</evidence>
<gene>
    <name evidence="1" type="ORF">CEXT_372871</name>
</gene>
<evidence type="ECO:0000313" key="2">
    <source>
        <dbReference type="Proteomes" id="UP001054945"/>
    </source>
</evidence>
<protein>
    <submittedName>
        <fullName evidence="1">Uncharacterized protein</fullName>
    </submittedName>
</protein>
<dbReference type="AlphaFoldDB" id="A0AAV4NDV5"/>
<name>A0AAV4NDV5_CAEEX</name>
<comment type="caution">
    <text evidence="1">The sequence shown here is derived from an EMBL/GenBank/DDBJ whole genome shotgun (WGS) entry which is preliminary data.</text>
</comment>
<keyword evidence="2" id="KW-1185">Reference proteome</keyword>
<sequence>MPRVRVRELIYYSYSTTSDNPPRVKCPSSFVCPPPPATILMALQLTTVSHTKLQFPFLWCVVTPRMKPPKIAMSARPQFLGAMLSAAQQWFFKACHHPTHSLRHQRSKDPPPLLFTPRISL</sequence>
<dbReference type="Proteomes" id="UP001054945">
    <property type="component" value="Unassembled WGS sequence"/>
</dbReference>
<dbReference type="EMBL" id="BPLR01003210">
    <property type="protein sequence ID" value="GIX82146.1"/>
    <property type="molecule type" value="Genomic_DNA"/>
</dbReference>
<accession>A0AAV4NDV5</accession>
<proteinExistence type="predicted"/>
<reference evidence="1 2" key="1">
    <citation type="submission" date="2021-06" db="EMBL/GenBank/DDBJ databases">
        <title>Caerostris extrusa draft genome.</title>
        <authorList>
            <person name="Kono N."/>
            <person name="Arakawa K."/>
        </authorList>
    </citation>
    <scope>NUCLEOTIDE SEQUENCE [LARGE SCALE GENOMIC DNA]</scope>
</reference>